<dbReference type="EMBL" id="KN599745">
    <property type="protein sequence ID" value="KHJ80738.1"/>
    <property type="molecule type" value="Genomic_DNA"/>
</dbReference>
<reference evidence="1 2" key="1">
    <citation type="submission" date="2014-03" db="EMBL/GenBank/DDBJ databases">
        <title>Draft genome of the hookworm Oesophagostomum dentatum.</title>
        <authorList>
            <person name="Mitreva M."/>
        </authorList>
    </citation>
    <scope>NUCLEOTIDE SEQUENCE [LARGE SCALE GENOMIC DNA]</scope>
    <source>
        <strain evidence="1 2">OD-Hann</strain>
    </source>
</reference>
<accession>A0A0B1S5X9</accession>
<gene>
    <name evidence="1" type="ORF">OESDEN_19583</name>
</gene>
<dbReference type="AlphaFoldDB" id="A0A0B1S5X9"/>
<dbReference type="Proteomes" id="UP000053660">
    <property type="component" value="Unassembled WGS sequence"/>
</dbReference>
<protein>
    <submittedName>
        <fullName evidence="1">Uncharacterized protein</fullName>
    </submittedName>
</protein>
<evidence type="ECO:0000313" key="2">
    <source>
        <dbReference type="Proteomes" id="UP000053660"/>
    </source>
</evidence>
<name>A0A0B1S5X9_OESDE</name>
<organism evidence="1 2">
    <name type="scientific">Oesophagostomum dentatum</name>
    <name type="common">Nodular worm</name>
    <dbReference type="NCBI Taxonomy" id="61180"/>
    <lineage>
        <taxon>Eukaryota</taxon>
        <taxon>Metazoa</taxon>
        <taxon>Ecdysozoa</taxon>
        <taxon>Nematoda</taxon>
        <taxon>Chromadorea</taxon>
        <taxon>Rhabditida</taxon>
        <taxon>Rhabditina</taxon>
        <taxon>Rhabditomorpha</taxon>
        <taxon>Strongyloidea</taxon>
        <taxon>Strongylidae</taxon>
        <taxon>Oesophagostomum</taxon>
    </lineage>
</organism>
<proteinExistence type="predicted"/>
<sequence length="129" mass="15370">MMRDKRTCAEYPGNRPPQWLTQPSLSLVLLPLPQWRQQLSPLLLLRKLLVNVHLLLHPENLPQNKKKKMGDSFLMMMIAMDYPEKQWRHLHHMLSQMWSANGRDPMWSHATEAQICFHRLLHNGHHSQR</sequence>
<keyword evidence="2" id="KW-1185">Reference proteome</keyword>
<evidence type="ECO:0000313" key="1">
    <source>
        <dbReference type="EMBL" id="KHJ80738.1"/>
    </source>
</evidence>